<name>A0A2K8SQI4_9NOSO</name>
<dbReference type="KEGG" id="nfl:COO91_03683"/>
<proteinExistence type="predicted"/>
<reference evidence="1 2" key="1">
    <citation type="submission" date="2017-11" db="EMBL/GenBank/DDBJ databases">
        <title>Complete genome of a free-living desiccation-tolerant cyanobacterium and its photosynthetic adaptation to extreme terrestrial habitat.</title>
        <authorList>
            <person name="Shang J."/>
        </authorList>
    </citation>
    <scope>NUCLEOTIDE SEQUENCE [LARGE SCALE GENOMIC DNA]</scope>
    <source>
        <strain evidence="1 2">CCNUN1</strain>
    </source>
</reference>
<organism evidence="1 2">
    <name type="scientific">Nostoc flagelliforme CCNUN1</name>
    <dbReference type="NCBI Taxonomy" id="2038116"/>
    <lineage>
        <taxon>Bacteria</taxon>
        <taxon>Bacillati</taxon>
        <taxon>Cyanobacteriota</taxon>
        <taxon>Cyanophyceae</taxon>
        <taxon>Nostocales</taxon>
        <taxon>Nostocaceae</taxon>
        <taxon>Nostoc</taxon>
    </lineage>
</organism>
<dbReference type="EMBL" id="CP024785">
    <property type="protein sequence ID" value="AUB37734.1"/>
    <property type="molecule type" value="Genomic_DNA"/>
</dbReference>
<protein>
    <submittedName>
        <fullName evidence="1">Uncharacterized protein</fullName>
    </submittedName>
</protein>
<dbReference type="AlphaFoldDB" id="A0A2K8SQI4"/>
<gene>
    <name evidence="1" type="ORF">COO91_03683</name>
</gene>
<accession>A0A2K8SQI4</accession>
<sequence length="44" mass="4944">MSKQGEISEKNYFLVPLLSAYLQTDANLLSEIEAALIAWFIALQ</sequence>
<evidence type="ECO:0000313" key="1">
    <source>
        <dbReference type="EMBL" id="AUB37734.1"/>
    </source>
</evidence>
<evidence type="ECO:0000313" key="2">
    <source>
        <dbReference type="Proteomes" id="UP000232003"/>
    </source>
</evidence>
<keyword evidence="2" id="KW-1185">Reference proteome</keyword>
<dbReference type="Proteomes" id="UP000232003">
    <property type="component" value="Chromosome"/>
</dbReference>